<dbReference type="AlphaFoldDB" id="A0AAD6B3Q9"/>
<proteinExistence type="predicted"/>
<dbReference type="EMBL" id="JAPTMU010000011">
    <property type="protein sequence ID" value="KAJ4936142.1"/>
    <property type="molecule type" value="Genomic_DNA"/>
</dbReference>
<keyword evidence="2" id="KW-1185">Reference proteome</keyword>
<sequence length="68" mass="7803">MSTNNSWDVIIQVSTGVNLEHPSVPPDRHQLSISYAGQAQSLRFEWPRQPEVHRYDLHPPHFIISLDG</sequence>
<evidence type="ECO:0000313" key="2">
    <source>
        <dbReference type="Proteomes" id="UP001219934"/>
    </source>
</evidence>
<dbReference type="Proteomes" id="UP001219934">
    <property type="component" value="Unassembled WGS sequence"/>
</dbReference>
<name>A0AAD6B3Q9_9TELE</name>
<gene>
    <name evidence="1" type="ORF">JOQ06_017666</name>
</gene>
<organism evidence="1 2">
    <name type="scientific">Pogonophryne albipinna</name>
    <dbReference type="NCBI Taxonomy" id="1090488"/>
    <lineage>
        <taxon>Eukaryota</taxon>
        <taxon>Metazoa</taxon>
        <taxon>Chordata</taxon>
        <taxon>Craniata</taxon>
        <taxon>Vertebrata</taxon>
        <taxon>Euteleostomi</taxon>
        <taxon>Actinopterygii</taxon>
        <taxon>Neopterygii</taxon>
        <taxon>Teleostei</taxon>
        <taxon>Neoteleostei</taxon>
        <taxon>Acanthomorphata</taxon>
        <taxon>Eupercaria</taxon>
        <taxon>Perciformes</taxon>
        <taxon>Notothenioidei</taxon>
        <taxon>Pogonophryne</taxon>
    </lineage>
</organism>
<accession>A0AAD6B3Q9</accession>
<reference evidence="1" key="1">
    <citation type="submission" date="2022-11" db="EMBL/GenBank/DDBJ databases">
        <title>Chromosome-level genome of Pogonophryne albipinna.</title>
        <authorList>
            <person name="Jo E."/>
        </authorList>
    </citation>
    <scope>NUCLEOTIDE SEQUENCE</scope>
    <source>
        <strain evidence="1">SGF0006</strain>
        <tissue evidence="1">Muscle</tissue>
    </source>
</reference>
<evidence type="ECO:0000313" key="1">
    <source>
        <dbReference type="EMBL" id="KAJ4936142.1"/>
    </source>
</evidence>
<protein>
    <submittedName>
        <fullName evidence="1">Uncharacterized protein</fullName>
    </submittedName>
</protein>
<comment type="caution">
    <text evidence="1">The sequence shown here is derived from an EMBL/GenBank/DDBJ whole genome shotgun (WGS) entry which is preliminary data.</text>
</comment>